<evidence type="ECO:0000313" key="2">
    <source>
        <dbReference type="EMBL" id="KUN85625.1"/>
    </source>
</evidence>
<organism evidence="2 3">
    <name type="scientific">Streptomyces griseoruber</name>
    <dbReference type="NCBI Taxonomy" id="1943"/>
    <lineage>
        <taxon>Bacteria</taxon>
        <taxon>Bacillati</taxon>
        <taxon>Actinomycetota</taxon>
        <taxon>Actinomycetes</taxon>
        <taxon>Kitasatosporales</taxon>
        <taxon>Streptomycetaceae</taxon>
        <taxon>Streptomyces</taxon>
    </lineage>
</organism>
<dbReference type="EMBL" id="LMWW01000012">
    <property type="protein sequence ID" value="KUN85625.1"/>
    <property type="molecule type" value="Genomic_DNA"/>
</dbReference>
<feature type="compositionally biased region" description="Basic and acidic residues" evidence="1">
    <location>
        <begin position="240"/>
        <end position="305"/>
    </location>
</feature>
<dbReference type="STRING" id="1943.AQJ64_10885"/>
<gene>
    <name evidence="2" type="ORF">AQJ64_10885</name>
</gene>
<feature type="compositionally biased region" description="Basic and acidic residues" evidence="1">
    <location>
        <begin position="189"/>
        <end position="226"/>
    </location>
</feature>
<dbReference type="RefSeq" id="WP_055633369.1">
    <property type="nucleotide sequence ID" value="NZ_KQ948765.1"/>
</dbReference>
<name>A0A101T4E6_9ACTN</name>
<comment type="caution">
    <text evidence="2">The sequence shown here is derived from an EMBL/GenBank/DDBJ whole genome shotgun (WGS) entry which is preliminary data.</text>
</comment>
<accession>A0A101T4E6</accession>
<feature type="region of interest" description="Disordered" evidence="1">
    <location>
        <begin position="160"/>
        <end position="305"/>
    </location>
</feature>
<proteinExistence type="predicted"/>
<protein>
    <submittedName>
        <fullName evidence="2">Uncharacterized protein</fullName>
    </submittedName>
</protein>
<evidence type="ECO:0000313" key="3">
    <source>
        <dbReference type="Proteomes" id="UP000052982"/>
    </source>
</evidence>
<sequence length="305" mass="33399">MAGKRGRGDAAEDVEAVLDGLYTTPPSGFVARREELAVAARTAGRAEDARRIHGARRPTLAAWAANLLLRSQPEESHRFLELGQALRRAHRDLDPAGVRELSAQRRMLVAALTRQTADLALDAGQRLSAAVLTEVTATLQAVLADPAAADRWAGGRLDSALVPPSGFPPGLPSGPARESAVRSGPAHPPRTDELARVRRERLTRAREAADAAARRLDDRRVEHTDAEAAVQRARDHHGRARQEVEDTEEALRRAREALRTAAGEEQRAQERYRTTADALARAEREARRAAREAERLEPSPEDDRE</sequence>
<dbReference type="OrthoDB" id="3541690at2"/>
<evidence type="ECO:0000256" key="1">
    <source>
        <dbReference type="SAM" id="MobiDB-lite"/>
    </source>
</evidence>
<dbReference type="AlphaFoldDB" id="A0A101T4E6"/>
<reference evidence="2 3" key="1">
    <citation type="submission" date="2015-10" db="EMBL/GenBank/DDBJ databases">
        <title>Draft genome sequence of Streptomyces griseoruber DSM 40281, type strain for the species Streptomyces griseoruber.</title>
        <authorList>
            <person name="Ruckert C."/>
            <person name="Winkler A."/>
            <person name="Kalinowski J."/>
            <person name="Kampfer P."/>
            <person name="Glaeser S."/>
        </authorList>
    </citation>
    <scope>NUCLEOTIDE SEQUENCE [LARGE SCALE GENOMIC DNA]</scope>
    <source>
        <strain evidence="2 3">DSM 40281</strain>
    </source>
</reference>
<dbReference type="Proteomes" id="UP000052982">
    <property type="component" value="Unassembled WGS sequence"/>
</dbReference>
<keyword evidence="3" id="KW-1185">Reference proteome</keyword>